<evidence type="ECO:0000256" key="3">
    <source>
        <dbReference type="PIRSR" id="PIRSR000459-2"/>
    </source>
</evidence>
<dbReference type="GeneID" id="20244812"/>
<feature type="binding site" evidence="3">
    <location>
        <position position="495"/>
    </location>
    <ligand>
        <name>Ca(2+)</name>
        <dbReference type="ChEBI" id="CHEBI:29108"/>
    </ligand>
</feature>
<feature type="binding site" evidence="3">
    <location>
        <position position="493"/>
    </location>
    <ligand>
        <name>Ca(2+)</name>
        <dbReference type="ChEBI" id="CHEBI:29108"/>
    </ligand>
</feature>
<dbReference type="InterPro" id="IPR036238">
    <property type="entry name" value="Transglutaminase_C_sf"/>
</dbReference>
<dbReference type="Gene3D" id="3.90.260.10">
    <property type="entry name" value="Transglutaminase-like"/>
    <property type="match status" value="1"/>
</dbReference>
<dbReference type="PROSITE" id="PS00547">
    <property type="entry name" value="TRANSGLUTAMINASES"/>
    <property type="match status" value="1"/>
</dbReference>
<proteinExistence type="inferred from homology"/>
<feature type="active site" evidence="2">
    <location>
        <position position="368"/>
    </location>
</feature>
<dbReference type="EMBL" id="KB201701">
    <property type="protein sequence ID" value="ESO95006.1"/>
    <property type="molecule type" value="Genomic_DNA"/>
</dbReference>
<dbReference type="KEGG" id="lgi:LOTGIDRAFT_188829"/>
<dbReference type="HOGENOM" id="CLU_013435_0_2_1"/>
<name>V4AN19_LOTGI</name>
<keyword evidence="3" id="KW-0479">Metal-binding</keyword>
<keyword evidence="3" id="KW-0106">Calcium</keyword>
<organism evidence="6 7">
    <name type="scientific">Lottia gigantea</name>
    <name type="common">Giant owl limpet</name>
    <dbReference type="NCBI Taxonomy" id="225164"/>
    <lineage>
        <taxon>Eukaryota</taxon>
        <taxon>Metazoa</taxon>
        <taxon>Spiralia</taxon>
        <taxon>Lophotrochozoa</taxon>
        <taxon>Mollusca</taxon>
        <taxon>Gastropoda</taxon>
        <taxon>Patellogastropoda</taxon>
        <taxon>Lottioidea</taxon>
        <taxon>Lottiidae</taxon>
        <taxon>Lottia</taxon>
    </lineage>
</organism>
<sequence>MYSRYRRSTPSYNRIDYRRGRERRYNSRPSTDNWFKRFAERCSCLPEDSDKQTIGGTEHIDLIEEELTSAIKVKNIELNIQENTKKHHTSKYDCTREDRKERGEEDGKKIPAELVVRRGDEFTLTVTFDKPYDRENDNLSFIFKTGEFPLPKSRTHSTCKLSGEKTYKPGEWGVRIIKTGDETEEGKSPSVTFGIFIPANCVIGEWKFVIKTIIDVEDGKQKSVRYDHPDPIKVLLNPWCKEDTVYLPTEKLLDEYILNDGGAIYYGNYRQIGSRGWNFAQFSDGILDVALFILQKSFGFKVDGNMGDPVYIARAFSRIVNNNDDAGVLVGNWSGDYKDGTRPTAWVGSYKILMEYMEKGEPVKFGQCWVFSGVLTTVCRAVGLPCRSVTNFMSAHDTDMSCTIDKIFAIDEEGDLSECEGYGDSTWNFHVWNEVWMKRPDLDYGYDGWQVIDATPQETSDGVYCLGPSPVTAVKKGEINTGFDTAFVFAEVNADCIDWLREDYDDLYVLGVNKTRVGKKISTKKATGLGYNGRLSIFGDDPDREDLTLSYKYLEGSTEERETVNKVHKTASSNKVPHLDKSTIELILEDKDGIMVGNDFNYSVIIKNTSDKTRSVKVSLSVLQIEYDGDIIGKVASKHFDEQEIESRSEAKLTIDVLSEEYLAVSANHFSFKVIAFCIVKEERTAHVEYDDFRLRRPDITIEAPEECKENDILEVTAYFENPLNRALTKCSLQVEGSLQLCSDKQKKNIKFPDVPPKSKWETKLKVKPKKRDNDERDLFLSFDCEEIPDIVGYHTLFIV</sequence>
<feature type="compositionally biased region" description="Basic and acidic residues" evidence="4">
    <location>
        <begin position="90"/>
        <end position="106"/>
    </location>
</feature>
<gene>
    <name evidence="6" type="ORF">LOTGIDRAFT_188829</name>
</gene>
<dbReference type="PIRSF" id="PIRSF000459">
    <property type="entry name" value="TGM_EBP42"/>
    <property type="match status" value="1"/>
</dbReference>
<evidence type="ECO:0000259" key="5">
    <source>
        <dbReference type="SMART" id="SM00460"/>
    </source>
</evidence>
<dbReference type="OMA" id="GSWTINL"/>
<evidence type="ECO:0000256" key="4">
    <source>
        <dbReference type="SAM" id="MobiDB-lite"/>
    </source>
</evidence>
<dbReference type="OrthoDB" id="437511at2759"/>
<dbReference type="GO" id="GO:0003810">
    <property type="term" value="F:protein-glutamine gamma-glutamyltransferase activity"/>
    <property type="evidence" value="ECO:0007669"/>
    <property type="project" value="InterPro"/>
</dbReference>
<reference evidence="6 7" key="1">
    <citation type="journal article" date="2013" name="Nature">
        <title>Insights into bilaterian evolution from three spiralian genomes.</title>
        <authorList>
            <person name="Simakov O."/>
            <person name="Marletaz F."/>
            <person name="Cho S.J."/>
            <person name="Edsinger-Gonzales E."/>
            <person name="Havlak P."/>
            <person name="Hellsten U."/>
            <person name="Kuo D.H."/>
            <person name="Larsson T."/>
            <person name="Lv J."/>
            <person name="Arendt D."/>
            <person name="Savage R."/>
            <person name="Osoegawa K."/>
            <person name="de Jong P."/>
            <person name="Grimwood J."/>
            <person name="Chapman J.A."/>
            <person name="Shapiro H."/>
            <person name="Aerts A."/>
            <person name="Otillar R.P."/>
            <person name="Terry A.Y."/>
            <person name="Boore J.L."/>
            <person name="Grigoriev I.V."/>
            <person name="Lindberg D.R."/>
            <person name="Seaver E.C."/>
            <person name="Weisblat D.A."/>
            <person name="Putnam N.H."/>
            <person name="Rokhsar D.S."/>
        </authorList>
    </citation>
    <scope>NUCLEOTIDE SEQUENCE [LARGE SCALE GENOMIC DNA]</scope>
</reference>
<feature type="binding site" evidence="3">
    <location>
        <position position="555"/>
    </location>
    <ligand>
        <name>Ca(2+)</name>
        <dbReference type="ChEBI" id="CHEBI:29108"/>
    </ligand>
</feature>
<dbReference type="Pfam" id="PF00868">
    <property type="entry name" value="Transglut_N"/>
    <property type="match status" value="1"/>
</dbReference>
<dbReference type="InterPro" id="IPR023608">
    <property type="entry name" value="Transglutaminase_animal"/>
</dbReference>
<accession>V4AN19</accession>
<feature type="active site" evidence="2">
    <location>
        <position position="453"/>
    </location>
</feature>
<dbReference type="SUPFAM" id="SSF81296">
    <property type="entry name" value="E set domains"/>
    <property type="match status" value="1"/>
</dbReference>
<dbReference type="InterPro" id="IPR013783">
    <property type="entry name" value="Ig-like_fold"/>
</dbReference>
<dbReference type="InterPro" id="IPR001102">
    <property type="entry name" value="Transglutaminase_N"/>
</dbReference>
<keyword evidence="7" id="KW-1185">Reference proteome</keyword>
<dbReference type="CTD" id="20244812"/>
<comment type="cofactor">
    <cofactor evidence="3">
        <name>Ca(2+)</name>
        <dbReference type="ChEBI" id="CHEBI:29108"/>
    </cofactor>
    <text evidence="3">Binds 1 Ca(2+) ion per subunit.</text>
</comment>
<dbReference type="SMART" id="SM00460">
    <property type="entry name" value="TGc"/>
    <property type="match status" value="1"/>
</dbReference>
<dbReference type="AlphaFoldDB" id="V4AN19"/>
<evidence type="ECO:0000256" key="1">
    <source>
        <dbReference type="ARBA" id="ARBA00005968"/>
    </source>
</evidence>
<evidence type="ECO:0000313" key="6">
    <source>
        <dbReference type="EMBL" id="ESO95006.1"/>
    </source>
</evidence>
<dbReference type="InterPro" id="IPR050779">
    <property type="entry name" value="Transglutaminase"/>
</dbReference>
<feature type="binding site" evidence="3">
    <location>
        <position position="560"/>
    </location>
    <ligand>
        <name>Ca(2+)</name>
        <dbReference type="ChEBI" id="CHEBI:29108"/>
    </ligand>
</feature>
<dbReference type="PANTHER" id="PTHR11590:SF40">
    <property type="entry name" value="HEMOCYTE PROTEIN-GLUTAMINE GAMMA-GLUTAMYLTRANSFERASE-LIKE PROTEIN"/>
    <property type="match status" value="1"/>
</dbReference>
<feature type="region of interest" description="Disordered" evidence="4">
    <location>
        <begin position="85"/>
        <end position="106"/>
    </location>
</feature>
<dbReference type="RefSeq" id="XP_009054208.1">
    <property type="nucleotide sequence ID" value="XM_009055960.1"/>
</dbReference>
<feature type="domain" description="Transglutaminase-like" evidence="5">
    <location>
        <begin position="360"/>
        <end position="456"/>
    </location>
</feature>
<dbReference type="InterPro" id="IPR008958">
    <property type="entry name" value="Transglutaminase_C"/>
</dbReference>
<dbReference type="Gene3D" id="2.60.40.10">
    <property type="entry name" value="Immunoglobulins"/>
    <property type="match status" value="3"/>
</dbReference>
<dbReference type="InterPro" id="IPR013808">
    <property type="entry name" value="Transglutaminase_AS"/>
</dbReference>
<dbReference type="InterPro" id="IPR014756">
    <property type="entry name" value="Ig_E-set"/>
</dbReference>
<dbReference type="InterPro" id="IPR038765">
    <property type="entry name" value="Papain-like_cys_pep_sf"/>
</dbReference>
<dbReference type="SUPFAM" id="SSF54001">
    <property type="entry name" value="Cysteine proteinases"/>
    <property type="match status" value="1"/>
</dbReference>
<dbReference type="Pfam" id="PF00927">
    <property type="entry name" value="Transglut_C"/>
    <property type="match status" value="1"/>
</dbReference>
<evidence type="ECO:0000256" key="2">
    <source>
        <dbReference type="PIRSR" id="PIRSR000459-1"/>
    </source>
</evidence>
<dbReference type="Pfam" id="PF01841">
    <property type="entry name" value="Transglut_core"/>
    <property type="match status" value="1"/>
</dbReference>
<dbReference type="InterPro" id="IPR036985">
    <property type="entry name" value="Transglutaminase-like_sf"/>
</dbReference>
<dbReference type="Proteomes" id="UP000030746">
    <property type="component" value="Unassembled WGS sequence"/>
</dbReference>
<dbReference type="FunFam" id="3.90.260.10:FF:000002">
    <property type="entry name" value="Erythrocyte membrane protein band 4.2"/>
    <property type="match status" value="1"/>
</dbReference>
<comment type="similarity">
    <text evidence="1">Belongs to the transglutaminase superfamily. Transglutaminase family.</text>
</comment>
<dbReference type="PANTHER" id="PTHR11590">
    <property type="entry name" value="PROTEIN-GLUTAMINE GAMMA-GLUTAMYLTRANSFERASE"/>
    <property type="match status" value="1"/>
</dbReference>
<dbReference type="SUPFAM" id="SSF49309">
    <property type="entry name" value="Transglutaminase, two C-terminal domains"/>
    <property type="match status" value="2"/>
</dbReference>
<dbReference type="GO" id="GO:0046872">
    <property type="term" value="F:metal ion binding"/>
    <property type="evidence" value="ECO:0007669"/>
    <property type="project" value="UniProtKB-KW"/>
</dbReference>
<protein>
    <recommendedName>
        <fullName evidence="5">Transglutaminase-like domain-containing protein</fullName>
    </recommendedName>
</protein>
<evidence type="ECO:0000313" key="7">
    <source>
        <dbReference type="Proteomes" id="UP000030746"/>
    </source>
</evidence>
<dbReference type="InterPro" id="IPR002931">
    <property type="entry name" value="Transglutaminase-like"/>
</dbReference>
<dbReference type="STRING" id="225164.V4AN19"/>
<feature type="active site" evidence="2">
    <location>
        <position position="430"/>
    </location>
</feature>